<organism evidence="8 9">
    <name type="scientific">Chelatococcus sambhunathii</name>
    <dbReference type="NCBI Taxonomy" id="363953"/>
    <lineage>
        <taxon>Bacteria</taxon>
        <taxon>Pseudomonadati</taxon>
        <taxon>Pseudomonadota</taxon>
        <taxon>Alphaproteobacteria</taxon>
        <taxon>Hyphomicrobiales</taxon>
        <taxon>Chelatococcaceae</taxon>
        <taxon>Chelatococcus</taxon>
    </lineage>
</organism>
<dbReference type="EMBL" id="JADBEO010000010">
    <property type="protein sequence ID" value="MDR4306267.1"/>
    <property type="molecule type" value="Genomic_DNA"/>
</dbReference>
<keyword evidence="2" id="KW-1003">Cell membrane</keyword>
<dbReference type="Pfam" id="PF01478">
    <property type="entry name" value="Peptidase_A24"/>
    <property type="match status" value="1"/>
</dbReference>
<keyword evidence="4 6" id="KW-1133">Transmembrane helix</keyword>
<gene>
    <name evidence="8" type="ORF">IHQ68_06505</name>
</gene>
<evidence type="ECO:0000256" key="2">
    <source>
        <dbReference type="ARBA" id="ARBA00022475"/>
    </source>
</evidence>
<evidence type="ECO:0000259" key="7">
    <source>
        <dbReference type="Pfam" id="PF01478"/>
    </source>
</evidence>
<keyword evidence="3 6" id="KW-0812">Transmembrane</keyword>
<evidence type="ECO:0000256" key="5">
    <source>
        <dbReference type="ARBA" id="ARBA00023136"/>
    </source>
</evidence>
<accession>A0ABU1DDS5</accession>
<evidence type="ECO:0000256" key="4">
    <source>
        <dbReference type="ARBA" id="ARBA00022989"/>
    </source>
</evidence>
<name>A0ABU1DDS5_9HYPH</name>
<keyword evidence="5 6" id="KW-0472">Membrane</keyword>
<dbReference type="Proteomes" id="UP001181622">
    <property type="component" value="Unassembled WGS sequence"/>
</dbReference>
<protein>
    <submittedName>
        <fullName evidence="8">Prepilin peptidase</fullName>
    </submittedName>
</protein>
<comment type="subcellular location">
    <subcellularLocation>
        <location evidence="1">Cell membrane</location>
        <topology evidence="1">Multi-pass membrane protein</topology>
    </subcellularLocation>
</comment>
<sequence>MLEIFVVVIVPALVVVAAVSDLMTMTIPNRLVLALLAAFAVAAPLSGMSLQDFATHIGAGLAVLALGVALFAPGWIGGGDAKLAAALALWLGFEPLLAWIVLFGFLGGGLTLAVLWARSNPLPARLTGVDWIARLHDARSGVPYGIALSAGALTLWTDTSWFAGLS</sequence>
<dbReference type="PANTHER" id="PTHR36506">
    <property type="entry name" value="PREFLAGELLIN PEPTIDASE"/>
    <property type="match status" value="1"/>
</dbReference>
<keyword evidence="9" id="KW-1185">Reference proteome</keyword>
<feature type="domain" description="Prepilin type IV endopeptidase peptidase" evidence="7">
    <location>
        <begin position="9"/>
        <end position="111"/>
    </location>
</feature>
<evidence type="ECO:0000256" key="1">
    <source>
        <dbReference type="ARBA" id="ARBA00004651"/>
    </source>
</evidence>
<dbReference type="PANTHER" id="PTHR36506:SF1">
    <property type="entry name" value="PREFLAGELLIN PEPTIDASE"/>
    <property type="match status" value="1"/>
</dbReference>
<dbReference type="InterPro" id="IPR000045">
    <property type="entry name" value="Prepilin_IV_endopep_pep"/>
</dbReference>
<comment type="caution">
    <text evidence="8">The sequence shown here is derived from an EMBL/GenBank/DDBJ whole genome shotgun (WGS) entry which is preliminary data.</text>
</comment>
<dbReference type="InterPro" id="IPR052218">
    <property type="entry name" value="Preflagellin_Peptidase"/>
</dbReference>
<dbReference type="RefSeq" id="WP_309390009.1">
    <property type="nucleotide sequence ID" value="NZ_JADBEO010000010.1"/>
</dbReference>
<evidence type="ECO:0000256" key="3">
    <source>
        <dbReference type="ARBA" id="ARBA00022692"/>
    </source>
</evidence>
<reference evidence="8" key="1">
    <citation type="submission" date="2020-10" db="EMBL/GenBank/DDBJ databases">
        <authorList>
            <person name="Abbas A."/>
            <person name="Razzaq R."/>
            <person name="Waqas M."/>
            <person name="Abbas N."/>
            <person name="Nielsen T.K."/>
            <person name="Hansen L.H."/>
            <person name="Hussain S."/>
            <person name="Shahid M."/>
        </authorList>
    </citation>
    <scope>NUCLEOTIDE SEQUENCE</scope>
    <source>
        <strain evidence="8">S14</strain>
    </source>
</reference>
<feature type="transmembrane region" description="Helical" evidence="6">
    <location>
        <begin position="27"/>
        <end position="45"/>
    </location>
</feature>
<feature type="transmembrane region" description="Helical" evidence="6">
    <location>
        <begin position="57"/>
        <end position="76"/>
    </location>
</feature>
<proteinExistence type="predicted"/>
<feature type="transmembrane region" description="Helical" evidence="6">
    <location>
        <begin position="96"/>
        <end position="117"/>
    </location>
</feature>
<dbReference type="Gene3D" id="1.20.120.1220">
    <property type="match status" value="1"/>
</dbReference>
<evidence type="ECO:0000256" key="6">
    <source>
        <dbReference type="SAM" id="Phobius"/>
    </source>
</evidence>
<evidence type="ECO:0000313" key="9">
    <source>
        <dbReference type="Proteomes" id="UP001181622"/>
    </source>
</evidence>
<evidence type="ECO:0000313" key="8">
    <source>
        <dbReference type="EMBL" id="MDR4306267.1"/>
    </source>
</evidence>